<evidence type="ECO:0000313" key="3">
    <source>
        <dbReference type="Proteomes" id="UP000316659"/>
    </source>
</evidence>
<comment type="caution">
    <text evidence="2">The sequence shown here is derived from an EMBL/GenBank/DDBJ whole genome shotgun (WGS) entry which is preliminary data.</text>
</comment>
<dbReference type="Gene3D" id="3.10.450.50">
    <property type="match status" value="1"/>
</dbReference>
<accession>A0A4Y4E2S9</accession>
<reference evidence="2 3" key="1">
    <citation type="submission" date="2019-06" db="EMBL/GenBank/DDBJ databases">
        <title>Whole genome shotgun sequence of Cellulosimicrobium cellulans NBRC 15516.</title>
        <authorList>
            <person name="Hosoyama A."/>
            <person name="Uohara A."/>
            <person name="Ohji S."/>
            <person name="Ichikawa N."/>
        </authorList>
    </citation>
    <scope>NUCLEOTIDE SEQUENCE [LARGE SCALE GENOMIC DNA]</scope>
    <source>
        <strain evidence="2 3">NBRC 15516</strain>
    </source>
</reference>
<dbReference type="Pfam" id="PF12680">
    <property type="entry name" value="SnoaL_2"/>
    <property type="match status" value="1"/>
</dbReference>
<sequence length="131" mass="14992">MPVTVHRDAVMAWVAAYEEAWRASDTAAVERLFTPDATYLRSPYDEEPLRGHDAIRGFWTADEGATFTVTAEPVATEGHDAVVRLEVRYLAPEEQEYRDLWVLRFAPDGRVEHFEEWPYWPGRSFTASDGS</sequence>
<proteinExistence type="predicted"/>
<protein>
    <recommendedName>
        <fullName evidence="1">SnoaL-like domain-containing protein</fullName>
    </recommendedName>
</protein>
<dbReference type="AlphaFoldDB" id="A0A4Y4E2S9"/>
<feature type="domain" description="SnoaL-like" evidence="1">
    <location>
        <begin position="14"/>
        <end position="111"/>
    </location>
</feature>
<evidence type="ECO:0000313" key="2">
    <source>
        <dbReference type="EMBL" id="GED11686.1"/>
    </source>
</evidence>
<gene>
    <name evidence="2" type="ORF">CCE02nite_36850</name>
</gene>
<dbReference type="EMBL" id="BJNZ01000034">
    <property type="protein sequence ID" value="GED11686.1"/>
    <property type="molecule type" value="Genomic_DNA"/>
</dbReference>
<dbReference type="RefSeq" id="WP_255318967.1">
    <property type="nucleotide sequence ID" value="NZ_BJNZ01000034.1"/>
</dbReference>
<evidence type="ECO:0000259" key="1">
    <source>
        <dbReference type="Pfam" id="PF12680"/>
    </source>
</evidence>
<dbReference type="InterPro" id="IPR037401">
    <property type="entry name" value="SnoaL-like"/>
</dbReference>
<organism evidence="2 3">
    <name type="scientific">Cellulosimicrobium cellulans</name>
    <name type="common">Arthrobacter luteus</name>
    <dbReference type="NCBI Taxonomy" id="1710"/>
    <lineage>
        <taxon>Bacteria</taxon>
        <taxon>Bacillati</taxon>
        <taxon>Actinomycetota</taxon>
        <taxon>Actinomycetes</taxon>
        <taxon>Micrococcales</taxon>
        <taxon>Promicromonosporaceae</taxon>
        <taxon>Cellulosimicrobium</taxon>
    </lineage>
</organism>
<dbReference type="SUPFAM" id="SSF54427">
    <property type="entry name" value="NTF2-like"/>
    <property type="match status" value="1"/>
</dbReference>
<name>A0A4Y4E2S9_CELCE</name>
<dbReference type="Proteomes" id="UP000316659">
    <property type="component" value="Unassembled WGS sequence"/>
</dbReference>
<dbReference type="InterPro" id="IPR032710">
    <property type="entry name" value="NTF2-like_dom_sf"/>
</dbReference>